<proteinExistence type="predicted"/>
<feature type="region of interest" description="Disordered" evidence="1">
    <location>
        <begin position="331"/>
        <end position="350"/>
    </location>
</feature>
<evidence type="ECO:0000259" key="3">
    <source>
        <dbReference type="SMART" id="SM00245"/>
    </source>
</evidence>
<dbReference type="Gene3D" id="3.90.226.10">
    <property type="entry name" value="2-enoyl-CoA Hydratase, Chain A, domain 1"/>
    <property type="match status" value="1"/>
</dbReference>
<dbReference type="PANTHER" id="PTHR32060">
    <property type="entry name" value="TAIL-SPECIFIC PROTEASE"/>
    <property type="match status" value="1"/>
</dbReference>
<accession>A0ABT4DMB7</accession>
<evidence type="ECO:0000313" key="4">
    <source>
        <dbReference type="EMBL" id="MCY9518502.1"/>
    </source>
</evidence>
<dbReference type="RefSeq" id="WP_176392759.1">
    <property type="nucleotide sequence ID" value="NZ_JAMDLV010000038.1"/>
</dbReference>
<dbReference type="Proteomes" id="UP001207626">
    <property type="component" value="Unassembled WGS sequence"/>
</dbReference>
<evidence type="ECO:0000256" key="1">
    <source>
        <dbReference type="SAM" id="MobiDB-lite"/>
    </source>
</evidence>
<keyword evidence="2" id="KW-0472">Membrane</keyword>
<dbReference type="PANTHER" id="PTHR32060:SF22">
    <property type="entry name" value="CARBOXYL-TERMINAL-PROCESSING PEPTIDASE 3, CHLOROPLASTIC"/>
    <property type="match status" value="1"/>
</dbReference>
<dbReference type="InterPro" id="IPR005151">
    <property type="entry name" value="Tail-specific_protease"/>
</dbReference>
<dbReference type="InterPro" id="IPR029045">
    <property type="entry name" value="ClpP/crotonase-like_dom_sf"/>
</dbReference>
<dbReference type="SUPFAM" id="SSF52096">
    <property type="entry name" value="ClpP/crotonase"/>
    <property type="match status" value="1"/>
</dbReference>
<keyword evidence="2" id="KW-0812">Transmembrane</keyword>
<dbReference type="EMBL" id="JAMDLW010000001">
    <property type="protein sequence ID" value="MCY9518502.1"/>
    <property type="molecule type" value="Genomic_DNA"/>
</dbReference>
<name>A0ABT4DMB7_9BACL</name>
<gene>
    <name evidence="4" type="ORF">M5X09_02290</name>
</gene>
<evidence type="ECO:0000313" key="5">
    <source>
        <dbReference type="Proteomes" id="UP001207626"/>
    </source>
</evidence>
<feature type="domain" description="Tail specific protease" evidence="3">
    <location>
        <begin position="225"/>
        <end position="447"/>
    </location>
</feature>
<organism evidence="4 5">
    <name type="scientific">Paenibacillus apiarius</name>
    <dbReference type="NCBI Taxonomy" id="46240"/>
    <lineage>
        <taxon>Bacteria</taxon>
        <taxon>Bacillati</taxon>
        <taxon>Bacillota</taxon>
        <taxon>Bacilli</taxon>
        <taxon>Bacillales</taxon>
        <taxon>Paenibacillaceae</taxon>
        <taxon>Paenibacillus</taxon>
    </lineage>
</organism>
<evidence type="ECO:0000256" key="2">
    <source>
        <dbReference type="SAM" id="Phobius"/>
    </source>
</evidence>
<dbReference type="SMART" id="SM00245">
    <property type="entry name" value="TSPc"/>
    <property type="match status" value="1"/>
</dbReference>
<keyword evidence="5" id="KW-1185">Reference proteome</keyword>
<feature type="transmembrane region" description="Helical" evidence="2">
    <location>
        <begin position="6"/>
        <end position="26"/>
    </location>
</feature>
<sequence length="472" mass="53242">MRYVKYTFYALGLAVISLLIYVLYVVGEERPAPMPPVAEPGKIDVKQLEQIDRQKQKVKEDLAFVLSNIKHVHPASFNGLPEPVQRTYDQLIAQVSQTDRLLTNYDTFLYALRLLAELKDGNSIVGYPLIYNKKALPIRVRWVGDELYVADSADERIQVNDKLVRIGTESIPHLLEDVKKLVADVNPYYVKAVAERRDMFVNEVYLSSFGAVQDGVVEVAVERGGQSHSAPLKLGYYSLHVAKPLPERWSYRFEPKEKLGILTVHAFVLDESYMQTLQSFFTEVKRKGIEHVVIDLRSNGGGDFRAGSMLLEYLPIAEYNGFGETLFHSPETAVPGESHPPAGSTSFSEHKIQNKQRQGLLFKGKLYVLTSKYTMGYATWIPVIVQDNRLGAIIGEPTGGKPNHYGGMASFTMPHSRLNFQLSHKLFERPDSARNGEDACYPDWSVPDQIDDWAAGKDTQVEFVKSLIRKRA</sequence>
<dbReference type="Pfam" id="PF03572">
    <property type="entry name" value="Peptidase_S41"/>
    <property type="match status" value="1"/>
</dbReference>
<comment type="caution">
    <text evidence="4">The sequence shown here is derived from an EMBL/GenBank/DDBJ whole genome shotgun (WGS) entry which is preliminary data.</text>
</comment>
<keyword evidence="2" id="KW-1133">Transmembrane helix</keyword>
<reference evidence="4 5" key="1">
    <citation type="submission" date="2022-05" db="EMBL/GenBank/DDBJ databases">
        <title>Genome Sequencing of Bee-Associated Microbes.</title>
        <authorList>
            <person name="Dunlap C."/>
        </authorList>
    </citation>
    <scope>NUCLEOTIDE SEQUENCE [LARGE SCALE GENOMIC DNA]</scope>
    <source>
        <strain evidence="4 5">NRRL NRS-1438</strain>
    </source>
</reference>
<protein>
    <submittedName>
        <fullName evidence="4">S41 family peptidase</fullName>
    </submittedName>
</protein>